<evidence type="ECO:0000313" key="4">
    <source>
        <dbReference type="Proteomes" id="UP001460888"/>
    </source>
</evidence>
<evidence type="ECO:0000313" key="3">
    <source>
        <dbReference type="EMBL" id="MES1928868.1"/>
    </source>
</evidence>
<dbReference type="Pfam" id="PF00535">
    <property type="entry name" value="Glycos_transf_2"/>
    <property type="match status" value="2"/>
</dbReference>
<accession>A0ABV2B0H2</accession>
<dbReference type="EMBL" id="APND01000002">
    <property type="protein sequence ID" value="MES1928868.1"/>
    <property type="molecule type" value="Genomic_DNA"/>
</dbReference>
<dbReference type="InterPro" id="IPR029044">
    <property type="entry name" value="Nucleotide-diphossugar_trans"/>
</dbReference>
<evidence type="ECO:0000259" key="2">
    <source>
        <dbReference type="Pfam" id="PF00535"/>
    </source>
</evidence>
<protein>
    <submittedName>
        <fullName evidence="3">Glycosyltransferase</fullName>
    </submittedName>
</protein>
<evidence type="ECO:0000256" key="1">
    <source>
        <dbReference type="SAM" id="MobiDB-lite"/>
    </source>
</evidence>
<comment type="caution">
    <text evidence="3">The sequence shown here is derived from an EMBL/GenBank/DDBJ whole genome shotgun (WGS) entry which is preliminary data.</text>
</comment>
<name>A0ABV2B0H2_9GAMM</name>
<feature type="region of interest" description="Disordered" evidence="1">
    <location>
        <begin position="272"/>
        <end position="294"/>
    </location>
</feature>
<dbReference type="PANTHER" id="PTHR43685">
    <property type="entry name" value="GLYCOSYLTRANSFERASE"/>
    <property type="match status" value="1"/>
</dbReference>
<dbReference type="Proteomes" id="UP001460888">
    <property type="component" value="Unassembled WGS sequence"/>
</dbReference>
<dbReference type="Gene3D" id="3.40.50.150">
    <property type="entry name" value="Vaccinia Virus protein VP39"/>
    <property type="match status" value="1"/>
</dbReference>
<sequence length="1723" mass="192249">MTCDFQIAAIVATADRPQLLKRALHSITQQSRIPDRLIIVDDSSSERSREIVAALAAQNLWSRDPTELLSNRRTPCAAGAWNTALDHLVRRVGEHAEPSFQNIIVFFLDDDDCWLPCHVEKLSAELKVSELDWVSSAFYRVVAPGQHEVIFPPDELRSEDFLVGNPGIQQTTLAVRLSLLLEAGLFDEALPACTDRDLCIRMADMGPDARYKPCREVTAEHHASTEWVRLSTYGSPSRLKALDVFLAKYRPRMSPAQKYWFSQRAEALFGWSPREENSPSGLGDRTEDATEAAKDGGSKAYGALKLLVGIIVDPARFQNAEALLNDLLRASEEQGIETLDVLLLENGSGPSRRQWLEAGVERFTLDGLGVLIIDQEQLAADGVGRSPCKGDADGRLPISQARSALQSYLYAYGNQLGVDAVWVLDDDVRLERLVERDGQHVFEKLEVGPLLQWLRASRVDIAIGQYCGDAPLPFAATMRGQMVDLDASLRALAQTGADEAWERSERENSALRAGRGDAHYDLSRSETDRLETPFIIARERKDETCREVFRRLAESVPGILSGQQVFRPLLAGGQGDLKPGVQCGGNTLVFDLAALRDASNVSPTVLGRAARRSDMNWALIQRNFFLRKVNVAPFYVRQDRATETDSLFDVDKLVDDIIGYAFHTAFREQLPIGTAELNAFDVAQLVPLFDKYASERLAALRLSFWRVRGLLKTIRQALNQHWFTADEQRRKSSQKIQEFLARVEVEYEAASLSEVEARVGQVDAATMVRFVDELPSQLIAHQSRVDSLLAKRPSLSTRRVDLAREWVGRFLPEAGGVEILGCGAEAVVFTDRKRVFKVFDRSSGVSEGAQRNYLNSLIGQWTDAGALYSLEAFRVIRGRAVLVYPYEATNPYRGGHGPGLVALIKECREYGVVCWNLHPSNLRVRGDRLKLVDYGADIRPYEPAAFESMCERAWLTWRWWHRPDLKRIMRLARIGHAGPFMAGYRYFRQGVDLVCGMDGTSDPLVARGLTLKPAKTLDYGCGKGKEARAMTAVSSLVVAFDPATSIDRVACLSKGLEATTDRLTAMRKAPFDLVICRRVICVVDDDDELGELLRDLRSAVSADGRVLVSVCHPAYSPFTSNSESVPISRPSVDGEGVFCWQKRIHGTGRDRCDVYRPERVLRRALRLAGLNVIGRFEKPDIDLDRFEPIASQLVLELEPLLYLPPVSLMIKVCAMEAPTLQAQVKHLVRQLETPRAFAERVLVIDQRETGFARQYAAGNLVEVENSARTLRHEGWIDRVVKAPVDNAGAAAINEKWFGLSSTQSHAENGAQVAATLAGFSVIRTRYVLHADSDCLIGRQDRRHDFLHEMVSALRQNQAVTVAFNIAHRQSTPFTARSASGCWRVESRLGLIDLDMLRDLRPLPNEISNHGLALPWHRSLDARLSETTATSLRGGSAQTYYVHPTNALKADPEMWLEIMGQVERGIFPERQYDQVDCVGDIRAWKRPERFEEFVFVICGRDVAPSRFRRCLESVTDQSIERWGAVVIDDGSASATQREIEVLCHPYAERISLVLNKRRKGLLANLVTAVREMCGNPASIIVTLDADDALLGAGVLARLTEAYGAGADATVGTMLRTDKPAHYPAKLEEPRSNRGGNVWQHLRSFRKHLFDAVPDAMLKLDGAYVELANDWAYMLPIIERADRPVYIREPLYLYEPSGAGKGADRIQREQNIARLTNARAPSLAR</sequence>
<dbReference type="Gene3D" id="3.90.550.10">
    <property type="entry name" value="Spore Coat Polysaccharide Biosynthesis Protein SpsA, Chain A"/>
    <property type="match status" value="2"/>
</dbReference>
<gene>
    <name evidence="3" type="ORF">SADO_06427</name>
</gene>
<keyword evidence="4" id="KW-1185">Reference proteome</keyword>
<dbReference type="SUPFAM" id="SSF53335">
    <property type="entry name" value="S-adenosyl-L-methionine-dependent methyltransferases"/>
    <property type="match status" value="1"/>
</dbReference>
<dbReference type="InterPro" id="IPR050834">
    <property type="entry name" value="Glycosyltransf_2"/>
</dbReference>
<dbReference type="SUPFAM" id="SSF53448">
    <property type="entry name" value="Nucleotide-diphospho-sugar transferases"/>
    <property type="match status" value="2"/>
</dbReference>
<dbReference type="PANTHER" id="PTHR43685:SF2">
    <property type="entry name" value="GLYCOSYLTRANSFERASE 2-LIKE DOMAIN-CONTAINING PROTEIN"/>
    <property type="match status" value="1"/>
</dbReference>
<dbReference type="InterPro" id="IPR029063">
    <property type="entry name" value="SAM-dependent_MTases_sf"/>
</dbReference>
<proteinExistence type="predicted"/>
<feature type="domain" description="Glycosyltransferase 2-like" evidence="2">
    <location>
        <begin position="1504"/>
        <end position="1619"/>
    </location>
</feature>
<feature type="domain" description="Glycosyltransferase 2-like" evidence="2">
    <location>
        <begin position="10"/>
        <end position="140"/>
    </location>
</feature>
<dbReference type="InterPro" id="IPR001173">
    <property type="entry name" value="Glyco_trans_2-like"/>
</dbReference>
<dbReference type="RefSeq" id="WP_353110256.1">
    <property type="nucleotide sequence ID" value="NZ_APND01000002.1"/>
</dbReference>
<dbReference type="CDD" id="cd00761">
    <property type="entry name" value="Glyco_tranf_GTA_type"/>
    <property type="match status" value="2"/>
</dbReference>
<organism evidence="3 4">
    <name type="scientific">Salinisphaera dokdonensis CL-ES53</name>
    <dbReference type="NCBI Taxonomy" id="1304272"/>
    <lineage>
        <taxon>Bacteria</taxon>
        <taxon>Pseudomonadati</taxon>
        <taxon>Pseudomonadota</taxon>
        <taxon>Gammaproteobacteria</taxon>
        <taxon>Salinisphaerales</taxon>
        <taxon>Salinisphaeraceae</taxon>
        <taxon>Salinisphaera</taxon>
    </lineage>
</organism>
<reference evidence="3 4" key="1">
    <citation type="submission" date="2013-03" db="EMBL/GenBank/DDBJ databases">
        <title>Salinisphaera dokdonensis CL-ES53 Genome Sequencing.</title>
        <authorList>
            <person name="Li C."/>
            <person name="Lai Q."/>
            <person name="Shao Z."/>
        </authorList>
    </citation>
    <scope>NUCLEOTIDE SEQUENCE [LARGE SCALE GENOMIC DNA]</scope>
    <source>
        <strain evidence="3 4">CL-ES53</strain>
    </source>
</reference>
<feature type="compositionally biased region" description="Basic and acidic residues" evidence="1">
    <location>
        <begin position="284"/>
        <end position="294"/>
    </location>
</feature>
<dbReference type="Pfam" id="PF13489">
    <property type="entry name" value="Methyltransf_23"/>
    <property type="match status" value="1"/>
</dbReference>